<accession>A0A7V9Z164</accession>
<evidence type="ECO:0000313" key="2">
    <source>
        <dbReference type="Proteomes" id="UP000580891"/>
    </source>
</evidence>
<organism evidence="1 2">
    <name type="scientific">[Anoxybacillus] calidus</name>
    <dbReference type="NCBI Taxonomy" id="575178"/>
    <lineage>
        <taxon>Bacteria</taxon>
        <taxon>Bacillati</taxon>
        <taxon>Bacillota</taxon>
        <taxon>Bacilli</taxon>
        <taxon>Bacillales</taxon>
        <taxon>Anoxybacillaceae</taxon>
        <taxon>Paranoxybacillus</taxon>
    </lineage>
</organism>
<name>A0A7V9Z164_9BACL</name>
<dbReference type="Proteomes" id="UP000580891">
    <property type="component" value="Unassembled WGS sequence"/>
</dbReference>
<dbReference type="RefSeq" id="WP_220129217.1">
    <property type="nucleotide sequence ID" value="NZ_JACDUU010000006.1"/>
</dbReference>
<reference evidence="1 2" key="1">
    <citation type="submission" date="2020-07" db="EMBL/GenBank/DDBJ databases">
        <title>Genomic Encyclopedia of Type Strains, Phase IV (KMG-IV): sequencing the most valuable type-strain genomes for metagenomic binning, comparative biology and taxonomic classification.</title>
        <authorList>
            <person name="Goeker M."/>
        </authorList>
    </citation>
    <scope>NUCLEOTIDE SEQUENCE [LARGE SCALE GENOMIC DNA]</scope>
    <source>
        <strain evidence="1 2">DSM 25220</strain>
    </source>
</reference>
<keyword evidence="2" id="KW-1185">Reference proteome</keyword>
<dbReference type="EMBL" id="JACDUU010000006">
    <property type="protein sequence ID" value="MBA2872219.1"/>
    <property type="molecule type" value="Genomic_DNA"/>
</dbReference>
<protein>
    <recommendedName>
        <fullName evidence="3">Histidine phosphatase family protein</fullName>
    </recommendedName>
</protein>
<proteinExistence type="predicted"/>
<comment type="caution">
    <text evidence="1">The sequence shown here is derived from an EMBL/GenBank/DDBJ whole genome shotgun (WGS) entry which is preliminary data.</text>
</comment>
<gene>
    <name evidence="1" type="ORF">HNQ85_002528</name>
</gene>
<evidence type="ECO:0008006" key="3">
    <source>
        <dbReference type="Google" id="ProtNLM"/>
    </source>
</evidence>
<sequence length="62" mass="7381">MPENEFIKLAEKFIIWCKKLQRERVYIVSHDGTITSYRQIISGKNLTREDFPKETGWFVVSC</sequence>
<dbReference type="AlphaFoldDB" id="A0A7V9Z164"/>
<evidence type="ECO:0000313" key="1">
    <source>
        <dbReference type="EMBL" id="MBA2872219.1"/>
    </source>
</evidence>